<dbReference type="InterPro" id="IPR035901">
    <property type="entry name" value="GIY-YIG_endonuc_sf"/>
</dbReference>
<gene>
    <name evidence="2" type="ORF">A3B10_01595</name>
</gene>
<evidence type="ECO:0000259" key="1">
    <source>
        <dbReference type="PROSITE" id="PS50164"/>
    </source>
</evidence>
<dbReference type="STRING" id="1817841.A3B10_01595"/>
<dbReference type="Gene3D" id="3.40.1440.10">
    <property type="entry name" value="GIY-YIG endonuclease"/>
    <property type="match status" value="1"/>
</dbReference>
<keyword evidence="2" id="KW-0255">Endonuclease</keyword>
<reference evidence="2 3" key="1">
    <citation type="journal article" date="2016" name="Nat. Commun.">
        <title>Thousands of microbial genomes shed light on interconnected biogeochemical processes in an aquifer system.</title>
        <authorList>
            <person name="Anantharaman K."/>
            <person name="Brown C.T."/>
            <person name="Hug L.A."/>
            <person name="Sharon I."/>
            <person name="Castelle C.J."/>
            <person name="Probst A.J."/>
            <person name="Thomas B.C."/>
            <person name="Singh A."/>
            <person name="Wilkins M.J."/>
            <person name="Karaoz U."/>
            <person name="Brodie E.L."/>
            <person name="Williams K.H."/>
            <person name="Hubbard S.S."/>
            <person name="Banfield J.F."/>
        </authorList>
    </citation>
    <scope>NUCLEOTIDE SEQUENCE [LARGE SCALE GENOMIC DNA]</scope>
</reference>
<name>A0A1F5Q2V1_9BACT</name>
<dbReference type="Pfam" id="PF01541">
    <property type="entry name" value="GIY-YIG"/>
    <property type="match status" value="1"/>
</dbReference>
<dbReference type="AlphaFoldDB" id="A0A1F5Q2V1"/>
<sequence length="84" mass="10057">MYCTYVLQSETSKRYYIGSCEDIDIRLFKHNTGQVKVTKVELPWVIVHKEEFSTRSEAVRRVRRERKIKSYKGGEAFKRLINKK</sequence>
<dbReference type="GO" id="GO:0004519">
    <property type="term" value="F:endonuclease activity"/>
    <property type="evidence" value="ECO:0007669"/>
    <property type="project" value="UniProtKB-KW"/>
</dbReference>
<dbReference type="PROSITE" id="PS50164">
    <property type="entry name" value="GIY_YIG"/>
    <property type="match status" value="1"/>
</dbReference>
<organism evidence="2 3">
    <name type="scientific">Candidatus Doudnabacteria bacterium RIFCSPLOWO2_01_FULL_44_21</name>
    <dbReference type="NCBI Taxonomy" id="1817841"/>
    <lineage>
        <taxon>Bacteria</taxon>
        <taxon>Candidatus Doudnaibacteriota</taxon>
    </lineage>
</organism>
<proteinExistence type="predicted"/>
<feature type="domain" description="GIY-YIG" evidence="1">
    <location>
        <begin position="1"/>
        <end position="83"/>
    </location>
</feature>
<comment type="caution">
    <text evidence="2">The sequence shown here is derived from an EMBL/GenBank/DDBJ whole genome shotgun (WGS) entry which is preliminary data.</text>
</comment>
<dbReference type="EMBL" id="MFFB01000003">
    <property type="protein sequence ID" value="OGE96454.1"/>
    <property type="molecule type" value="Genomic_DNA"/>
</dbReference>
<dbReference type="Proteomes" id="UP000177281">
    <property type="component" value="Unassembled WGS sequence"/>
</dbReference>
<accession>A0A1F5Q2V1</accession>
<keyword evidence="2" id="KW-0378">Hydrolase</keyword>
<protein>
    <submittedName>
        <fullName evidence="2">Endonuclease</fullName>
    </submittedName>
</protein>
<keyword evidence="2" id="KW-0540">Nuclease</keyword>
<evidence type="ECO:0000313" key="2">
    <source>
        <dbReference type="EMBL" id="OGE96454.1"/>
    </source>
</evidence>
<dbReference type="InterPro" id="IPR000305">
    <property type="entry name" value="GIY-YIG_endonuc"/>
</dbReference>
<evidence type="ECO:0000313" key="3">
    <source>
        <dbReference type="Proteomes" id="UP000177281"/>
    </source>
</evidence>